<evidence type="ECO:0000313" key="2">
    <source>
        <dbReference type="Proteomes" id="UP001153636"/>
    </source>
</evidence>
<evidence type="ECO:0000313" key="1">
    <source>
        <dbReference type="EMBL" id="CAH1099266.1"/>
    </source>
</evidence>
<dbReference type="OrthoDB" id="442692at2759"/>
<dbReference type="EMBL" id="OV651813">
    <property type="protein sequence ID" value="CAH1099266.1"/>
    <property type="molecule type" value="Genomic_DNA"/>
</dbReference>
<keyword evidence="2" id="KW-1185">Reference proteome</keyword>
<dbReference type="Proteomes" id="UP001153636">
    <property type="component" value="Chromosome 1"/>
</dbReference>
<proteinExistence type="predicted"/>
<organism evidence="1 2">
    <name type="scientific">Psylliodes chrysocephalus</name>
    <dbReference type="NCBI Taxonomy" id="3402493"/>
    <lineage>
        <taxon>Eukaryota</taxon>
        <taxon>Metazoa</taxon>
        <taxon>Ecdysozoa</taxon>
        <taxon>Arthropoda</taxon>
        <taxon>Hexapoda</taxon>
        <taxon>Insecta</taxon>
        <taxon>Pterygota</taxon>
        <taxon>Neoptera</taxon>
        <taxon>Endopterygota</taxon>
        <taxon>Coleoptera</taxon>
        <taxon>Polyphaga</taxon>
        <taxon>Cucujiformia</taxon>
        <taxon>Chrysomeloidea</taxon>
        <taxon>Chrysomelidae</taxon>
        <taxon>Galerucinae</taxon>
        <taxon>Alticini</taxon>
        <taxon>Psylliodes</taxon>
    </lineage>
</organism>
<sequence>MDNQILFAIIYICEDILDSSSDDDESLDELMTVIVTNRKKVITKRPKVRLFIENVVHKYNDVEFRKHFRVGKSTFQYLLNLIGPGLERQGDVGKKPVSSEKQILISLWFMGTPESYR</sequence>
<dbReference type="AlphaFoldDB" id="A0A9P0CJI5"/>
<protein>
    <submittedName>
        <fullName evidence="1">Uncharacterized protein</fullName>
    </submittedName>
</protein>
<gene>
    <name evidence="1" type="ORF">PSYICH_LOCUS585</name>
</gene>
<accession>A0A9P0CJI5</accession>
<reference evidence="1" key="1">
    <citation type="submission" date="2022-01" db="EMBL/GenBank/DDBJ databases">
        <authorList>
            <person name="King R."/>
        </authorList>
    </citation>
    <scope>NUCLEOTIDE SEQUENCE</scope>
</reference>
<name>A0A9P0CJI5_9CUCU</name>